<sequence>MKRLYRTVKFAAVALLAFSLSNCNDDLTTNSSTNVDEETIISSTTGLNMALNSAYRFILMGPETGSQNDACYTGMAGLAMYYDLAGADFLSTKNYGGSVENSYNFAPERAQSTGDYSKRIWSNMYKIINQANIIIDALPAATGTEAEKTALKGQSLAMRGISYFNLLMCYQQTYAVAKDKRGVILRLSSEDLDSKAFSTVEQCYQQVVSDLKEAKSLLASYERTDMWRINADVVSAQLARVYQVMGDWQNALNEAKSVYEKYNTLMTKDEWYSGFDNLLSDGCKEVIWGVKFTNVSNVSTNSIFNYMYNQDPSYGETMTVGPIYSFINILVDQKYVDLFDESDYRGAKCTKTENVTDTDEKSVMFWHRSANGDKEIKAKWAYNKFKYYGDANGAPMGNTYPELSLMRASEMLLIMAEAEANLNNSASALSYLTALQNARNVAKPTTTTAKDELLEAIYVERRKELLGEGVTGMYDLLRLQKPLYRYGSTTANPAGHFASGLMYLDGYNASDTAPKGFLNSNDYRFLCQIPELEMANNEAISSSDQNPFSGQ</sequence>
<organism evidence="9 10">
    <name type="scientific">Parabacteroides distasonis</name>
    <dbReference type="NCBI Taxonomy" id="823"/>
    <lineage>
        <taxon>Bacteria</taxon>
        <taxon>Pseudomonadati</taxon>
        <taxon>Bacteroidota</taxon>
        <taxon>Bacteroidia</taxon>
        <taxon>Bacteroidales</taxon>
        <taxon>Tannerellaceae</taxon>
        <taxon>Parabacteroides</taxon>
    </lineage>
</organism>
<comment type="subcellular location">
    <subcellularLocation>
        <location evidence="1">Cell outer membrane</location>
    </subcellularLocation>
</comment>
<protein>
    <submittedName>
        <fullName evidence="9">RagB/SusD family nutrient uptake outer membrane protein</fullName>
    </submittedName>
</protein>
<accession>A0AAW6F1H1</accession>
<dbReference type="InterPro" id="IPR011990">
    <property type="entry name" value="TPR-like_helical_dom_sf"/>
</dbReference>
<evidence type="ECO:0000259" key="7">
    <source>
        <dbReference type="Pfam" id="PF07980"/>
    </source>
</evidence>
<dbReference type="Gene3D" id="1.25.40.390">
    <property type="match status" value="1"/>
</dbReference>
<evidence type="ECO:0000256" key="1">
    <source>
        <dbReference type="ARBA" id="ARBA00004442"/>
    </source>
</evidence>
<name>A0AAW6F1H1_PARDI</name>
<dbReference type="EMBL" id="JAQMPX010000005">
    <property type="protein sequence ID" value="MDB9137129.1"/>
    <property type="molecule type" value="Genomic_DNA"/>
</dbReference>
<evidence type="ECO:0000256" key="5">
    <source>
        <dbReference type="ARBA" id="ARBA00023237"/>
    </source>
</evidence>
<comment type="similarity">
    <text evidence="2">Belongs to the SusD family.</text>
</comment>
<evidence type="ECO:0000259" key="8">
    <source>
        <dbReference type="Pfam" id="PF14322"/>
    </source>
</evidence>
<evidence type="ECO:0000313" key="9">
    <source>
        <dbReference type="EMBL" id="MDB9137129.1"/>
    </source>
</evidence>
<dbReference type="AlphaFoldDB" id="A0AAW6F1H1"/>
<keyword evidence="3 6" id="KW-0732">Signal</keyword>
<feature type="chain" id="PRO_5043722859" evidence="6">
    <location>
        <begin position="25"/>
        <end position="551"/>
    </location>
</feature>
<dbReference type="Proteomes" id="UP001211522">
    <property type="component" value="Unassembled WGS sequence"/>
</dbReference>
<feature type="domain" description="RagB/SusD" evidence="7">
    <location>
        <begin position="398"/>
        <end position="547"/>
    </location>
</feature>
<dbReference type="InterPro" id="IPR033985">
    <property type="entry name" value="SusD-like_N"/>
</dbReference>
<dbReference type="RefSeq" id="WP_272059975.1">
    <property type="nucleotide sequence ID" value="NZ_JAQMPX010000005.1"/>
</dbReference>
<proteinExistence type="inferred from homology"/>
<dbReference type="SUPFAM" id="SSF48452">
    <property type="entry name" value="TPR-like"/>
    <property type="match status" value="1"/>
</dbReference>
<feature type="domain" description="SusD-like N-terminal" evidence="8">
    <location>
        <begin position="103"/>
        <end position="242"/>
    </location>
</feature>
<evidence type="ECO:0000313" key="10">
    <source>
        <dbReference type="Proteomes" id="UP001211522"/>
    </source>
</evidence>
<evidence type="ECO:0000256" key="2">
    <source>
        <dbReference type="ARBA" id="ARBA00006275"/>
    </source>
</evidence>
<dbReference type="InterPro" id="IPR012944">
    <property type="entry name" value="SusD_RagB_dom"/>
</dbReference>
<keyword evidence="4" id="KW-0472">Membrane</keyword>
<evidence type="ECO:0000256" key="4">
    <source>
        <dbReference type="ARBA" id="ARBA00023136"/>
    </source>
</evidence>
<dbReference type="Pfam" id="PF14322">
    <property type="entry name" value="SusD-like_3"/>
    <property type="match status" value="1"/>
</dbReference>
<feature type="signal peptide" evidence="6">
    <location>
        <begin position="1"/>
        <end position="24"/>
    </location>
</feature>
<evidence type="ECO:0000256" key="6">
    <source>
        <dbReference type="SAM" id="SignalP"/>
    </source>
</evidence>
<gene>
    <name evidence="9" type="ORF">PN612_01235</name>
</gene>
<evidence type="ECO:0000256" key="3">
    <source>
        <dbReference type="ARBA" id="ARBA00022729"/>
    </source>
</evidence>
<comment type="caution">
    <text evidence="9">The sequence shown here is derived from an EMBL/GenBank/DDBJ whole genome shotgun (WGS) entry which is preliminary data.</text>
</comment>
<keyword evidence="5" id="KW-0998">Cell outer membrane</keyword>
<dbReference type="Pfam" id="PF07980">
    <property type="entry name" value="SusD_RagB"/>
    <property type="match status" value="1"/>
</dbReference>
<reference evidence="9" key="1">
    <citation type="submission" date="2023-01" db="EMBL/GenBank/DDBJ databases">
        <title>Human gut microbiome strain richness.</title>
        <authorList>
            <person name="Chen-Liaw A."/>
        </authorList>
    </citation>
    <scope>NUCLEOTIDE SEQUENCE</scope>
    <source>
        <strain evidence="9">D35st1_E5_D35t1_190705</strain>
    </source>
</reference>